<evidence type="ECO:0000259" key="1">
    <source>
        <dbReference type="Pfam" id="PF13503"/>
    </source>
</evidence>
<evidence type="ECO:0000313" key="2">
    <source>
        <dbReference type="EMBL" id="PWC09287.1"/>
    </source>
</evidence>
<feature type="domain" description="DUF4123" evidence="1">
    <location>
        <begin position="28"/>
        <end position="156"/>
    </location>
</feature>
<protein>
    <submittedName>
        <fullName evidence="2">DUF4123 domain-containing protein</fullName>
    </submittedName>
</protein>
<reference evidence="2 3" key="1">
    <citation type="submission" date="2018-04" db="EMBL/GenBank/DDBJ databases">
        <title>Brenneria corticis sp.nov.</title>
        <authorList>
            <person name="Li Y."/>
        </authorList>
    </citation>
    <scope>NUCLEOTIDE SEQUENCE [LARGE SCALE GENOMIC DNA]</scope>
    <source>
        <strain evidence="2 3">LMG 27715</strain>
    </source>
</reference>
<dbReference type="Proteomes" id="UP000245138">
    <property type="component" value="Unassembled WGS sequence"/>
</dbReference>
<dbReference type="Pfam" id="PF13503">
    <property type="entry name" value="DUF4123"/>
    <property type="match status" value="1"/>
</dbReference>
<dbReference type="AlphaFoldDB" id="A0A2U1TIP4"/>
<dbReference type="OrthoDB" id="5860814at2"/>
<organism evidence="2 3">
    <name type="scientific">Brenneria roseae subsp. americana</name>
    <dbReference type="NCBI Taxonomy" id="1508507"/>
    <lineage>
        <taxon>Bacteria</taxon>
        <taxon>Pseudomonadati</taxon>
        <taxon>Pseudomonadota</taxon>
        <taxon>Gammaproteobacteria</taxon>
        <taxon>Enterobacterales</taxon>
        <taxon>Pectobacteriaceae</taxon>
        <taxon>Brenneria</taxon>
    </lineage>
</organism>
<gene>
    <name evidence="2" type="ORF">B4923_20380</name>
</gene>
<keyword evidence="3" id="KW-1185">Reference proteome</keyword>
<dbReference type="RefSeq" id="WP_109491521.1">
    <property type="nucleotide sequence ID" value="NZ_QDKJ01000028.1"/>
</dbReference>
<accession>A0A2U1TIP4</accession>
<name>A0A2U1TIP4_9GAMM</name>
<dbReference type="InterPro" id="IPR025391">
    <property type="entry name" value="DUF4123"/>
</dbReference>
<proteinExistence type="predicted"/>
<comment type="caution">
    <text evidence="2">The sequence shown here is derived from an EMBL/GenBank/DDBJ whole genome shotgun (WGS) entry which is preliminary data.</text>
</comment>
<evidence type="ECO:0000313" key="3">
    <source>
        <dbReference type="Proteomes" id="UP000245138"/>
    </source>
</evidence>
<sequence length="308" mass="34931">MSESSTFLSRTSEEDESGWQARIAQGGCFMLAEAVLNDAVPWLAERWGGSLEQTRLYWGETGRIHASVSPYCIPVHSVNWPQLREYLLVQDGWGIAIQLEWFMQAYGPLQQLTELMKHLREWSWVATPDGGSAILRISDWLVTSSLLEASDAREACALFGPVKTFCAIEPSGSVQTLTLTERQTHGLSAREPQHLSPRQWQAIIEPSKRGVLNAYMAHLRAHHVRWRENDEPALLDFTQQQVEQARRHGFNNDRDIVRYLSLATEMEPDFVRQPWAESALAGPDAVGMESRMDRLYRAALAQLDNEKA</sequence>
<dbReference type="EMBL" id="QDKJ01000028">
    <property type="protein sequence ID" value="PWC09287.1"/>
    <property type="molecule type" value="Genomic_DNA"/>
</dbReference>